<keyword evidence="3" id="KW-1185">Reference proteome</keyword>
<name>A0ABD0L9A1_9CAEN</name>
<reference evidence="2 3" key="1">
    <citation type="journal article" date="2023" name="Sci. Data">
        <title>Genome assembly of the Korean intertidal mud-creeper Batillaria attramentaria.</title>
        <authorList>
            <person name="Patra A.K."/>
            <person name="Ho P.T."/>
            <person name="Jun S."/>
            <person name="Lee S.J."/>
            <person name="Kim Y."/>
            <person name="Won Y.J."/>
        </authorList>
    </citation>
    <scope>NUCLEOTIDE SEQUENCE [LARGE SCALE GENOMIC DNA]</scope>
    <source>
        <strain evidence="2">Wonlab-2016</strain>
    </source>
</reference>
<dbReference type="Proteomes" id="UP001519460">
    <property type="component" value="Unassembled WGS sequence"/>
</dbReference>
<organism evidence="2 3">
    <name type="scientific">Batillaria attramentaria</name>
    <dbReference type="NCBI Taxonomy" id="370345"/>
    <lineage>
        <taxon>Eukaryota</taxon>
        <taxon>Metazoa</taxon>
        <taxon>Spiralia</taxon>
        <taxon>Lophotrochozoa</taxon>
        <taxon>Mollusca</taxon>
        <taxon>Gastropoda</taxon>
        <taxon>Caenogastropoda</taxon>
        <taxon>Sorbeoconcha</taxon>
        <taxon>Cerithioidea</taxon>
        <taxon>Batillariidae</taxon>
        <taxon>Batillaria</taxon>
    </lineage>
</organism>
<feature type="chain" id="PRO_5044784264" evidence="1">
    <location>
        <begin position="20"/>
        <end position="55"/>
    </location>
</feature>
<accession>A0ABD0L9A1</accession>
<evidence type="ECO:0000313" key="2">
    <source>
        <dbReference type="EMBL" id="KAK7495979.1"/>
    </source>
</evidence>
<dbReference type="EMBL" id="JACVVK020000070">
    <property type="protein sequence ID" value="KAK7495979.1"/>
    <property type="molecule type" value="Genomic_DNA"/>
</dbReference>
<comment type="caution">
    <text evidence="2">The sequence shown here is derived from an EMBL/GenBank/DDBJ whole genome shotgun (WGS) entry which is preliminary data.</text>
</comment>
<protein>
    <submittedName>
        <fullName evidence="2">Uncharacterized protein</fullName>
    </submittedName>
</protein>
<keyword evidence="1" id="KW-0732">Signal</keyword>
<dbReference type="AlphaFoldDB" id="A0ABD0L9A1"/>
<gene>
    <name evidence="2" type="ORF">BaRGS_00012680</name>
</gene>
<feature type="non-terminal residue" evidence="2">
    <location>
        <position position="1"/>
    </location>
</feature>
<feature type="non-terminal residue" evidence="2">
    <location>
        <position position="55"/>
    </location>
</feature>
<feature type="signal peptide" evidence="1">
    <location>
        <begin position="1"/>
        <end position="19"/>
    </location>
</feature>
<sequence>NITGSLLCWLLSLATASLSTEKRRAHPRSLVSHSLPEKSLDWIVDCHLILRKVGL</sequence>
<evidence type="ECO:0000313" key="3">
    <source>
        <dbReference type="Proteomes" id="UP001519460"/>
    </source>
</evidence>
<proteinExistence type="predicted"/>
<evidence type="ECO:0000256" key="1">
    <source>
        <dbReference type="SAM" id="SignalP"/>
    </source>
</evidence>